<proteinExistence type="predicted"/>
<reference evidence="1" key="1">
    <citation type="submission" date="2013-03" db="EMBL/GenBank/DDBJ databases">
        <title>Characterisation of double-stranded RNA elements in Rhizoctonia solani infecting potato crops in New Zealand.</title>
        <authorList>
            <person name="Das S."/>
            <person name="Falloon R.E."/>
            <person name="Stewart A."/>
            <person name="Pitman A.R."/>
        </authorList>
    </citation>
    <scope>NUCLEOTIDE SEQUENCE</scope>
    <source>
        <strain evidence="1">AG-2-1</strain>
        <tissue evidence="1">Mycelium</tissue>
    </source>
</reference>
<organism evidence="1">
    <name type="scientific">Rhizoctonia solani f. sp. sasakii</name>
    <dbReference type="NCBI Taxonomy" id="178723"/>
    <lineage>
        <taxon>Eukaryota</taxon>
        <taxon>Fungi</taxon>
        <taxon>Dikarya</taxon>
        <taxon>Basidiomycota</taxon>
        <taxon>Agaricomycotina</taxon>
        <taxon>Agaricomycetes</taxon>
        <taxon>Cantharellales</taxon>
        <taxon>Ceratobasidiaceae</taxon>
        <taxon>Rhizoctonia</taxon>
    </lineage>
</organism>
<sequence>DREPKFLENEDKLAMQVLHSSLNKVVHFRDQYDWYIAVNASEMYVPLRYWDSVEPVPLADLPGPYLALVSEIEQFFEMLIGLEMNWNDHPQNIYSELYREMDATLYYEEALELHERVERLAFKLEPYKDRVKPGRTIHETAPILQALRGILGTQKRRWNQSPAYSNVKTLL</sequence>
<protein>
    <submittedName>
        <fullName evidence="1">DsRNA viral RNA-dependent RNA polymerase</fullName>
    </submittedName>
</protein>
<keyword evidence="1" id="KW-0696">RNA-directed RNA polymerase</keyword>
<evidence type="ECO:0000313" key="1">
    <source>
        <dbReference type="EMBL" id="AHL25305.1"/>
    </source>
</evidence>
<accession>A0A0C4K2A8</accession>
<keyword evidence="1" id="KW-0808">Transferase</keyword>
<name>A0A0C4K2A8_9AGAM</name>
<feature type="non-terminal residue" evidence="1">
    <location>
        <position position="1"/>
    </location>
</feature>
<dbReference type="GO" id="GO:0003968">
    <property type="term" value="F:RNA-directed RNA polymerase activity"/>
    <property type="evidence" value="ECO:0007669"/>
    <property type="project" value="UniProtKB-KW"/>
</dbReference>
<dbReference type="AlphaFoldDB" id="A0A0C4K2A8"/>
<dbReference type="EMBL" id="KC792615">
    <property type="protein sequence ID" value="AHL25305.1"/>
    <property type="molecule type" value="Genomic_RNA"/>
</dbReference>
<keyword evidence="1" id="KW-0548">Nucleotidyltransferase</keyword>